<dbReference type="Gene3D" id="2.60.200.40">
    <property type="match status" value="1"/>
</dbReference>
<dbReference type="AGR" id="MGI:3580254"/>
<dbReference type="InterPro" id="IPR017438">
    <property type="entry name" value="ATP-NAD_kinase_N"/>
</dbReference>
<evidence type="ECO:0000256" key="14">
    <source>
        <dbReference type="ARBA" id="ARBA00023411"/>
    </source>
</evidence>
<feature type="region of interest" description="Disordered" evidence="17">
    <location>
        <begin position="1"/>
        <end position="212"/>
    </location>
</feature>
<dbReference type="SMR" id="F6UUZ3"/>
<evidence type="ECO:0000256" key="10">
    <source>
        <dbReference type="ARBA" id="ARBA00022833"/>
    </source>
</evidence>
<evidence type="ECO:0000256" key="12">
    <source>
        <dbReference type="ARBA" id="ARBA00023098"/>
    </source>
</evidence>
<evidence type="ECO:0000256" key="3">
    <source>
        <dbReference type="ARBA" id="ARBA00022553"/>
    </source>
</evidence>
<feature type="compositionally biased region" description="Pro residues" evidence="17">
    <location>
        <begin position="23"/>
        <end position="80"/>
    </location>
</feature>
<keyword evidence="23" id="KW-1185">Reference proteome</keyword>
<feature type="compositionally biased region" description="Acidic residues" evidence="17">
    <location>
        <begin position="102"/>
        <end position="187"/>
    </location>
</feature>
<dbReference type="jPOST" id="F6UUZ3"/>
<keyword evidence="5" id="KW-0479">Metal-binding</keyword>
<evidence type="ECO:0000256" key="11">
    <source>
        <dbReference type="ARBA" id="ARBA00022840"/>
    </source>
</evidence>
<dbReference type="CDD" id="cd20800">
    <property type="entry name" value="C1_DGK_typeII_rpt1"/>
    <property type="match status" value="1"/>
</dbReference>
<dbReference type="Antibodypedia" id="72568">
    <property type="antibodies" value="128 antibodies from 22 providers"/>
</dbReference>
<comment type="catalytic activity">
    <reaction evidence="13">
        <text>1,2-di-(9Z-octadecenoyl)-sn-glycerol + ATP = 1,2-di-(9Z-octadecenoyl)-sn-glycero-3-phosphate + ADP + H(+)</text>
        <dbReference type="Rhea" id="RHEA:40327"/>
        <dbReference type="ChEBI" id="CHEBI:15378"/>
        <dbReference type="ChEBI" id="CHEBI:30616"/>
        <dbReference type="ChEBI" id="CHEBI:52333"/>
        <dbReference type="ChEBI" id="CHEBI:74546"/>
        <dbReference type="ChEBI" id="CHEBI:456216"/>
    </reaction>
    <physiologicalReaction direction="left-to-right" evidence="13">
        <dbReference type="Rhea" id="RHEA:40328"/>
    </physiologicalReaction>
</comment>
<dbReference type="GO" id="GO:0006654">
    <property type="term" value="P:phosphatidic acid biosynthetic process"/>
    <property type="evidence" value="ECO:0000318"/>
    <property type="project" value="GO_Central"/>
</dbReference>
<dbReference type="Bgee" id="ENSMUSG00000062393">
    <property type="expression patterns" value="Expressed in embryonic post-anal tail and 40 other cell types or tissues"/>
</dbReference>
<evidence type="ECO:0000256" key="1">
    <source>
        <dbReference type="ARBA" id="ARBA00005175"/>
    </source>
</evidence>
<dbReference type="SUPFAM" id="SSF111331">
    <property type="entry name" value="NAD kinase/diacylglycerol kinase-like"/>
    <property type="match status" value="1"/>
</dbReference>
<name>F6UUZ3_MOUSE</name>
<reference evidence="21" key="4">
    <citation type="submission" date="2025-09" db="UniProtKB">
        <authorList>
            <consortium name="Ensembl"/>
        </authorList>
    </citation>
    <scope>IDENTIFICATION</scope>
    <source>
        <strain evidence="21">C57BL/6J</strain>
    </source>
</reference>
<reference evidence="21" key="3">
    <citation type="submission" date="2025-08" db="UniProtKB">
        <authorList>
            <consortium name="Ensembl"/>
        </authorList>
    </citation>
    <scope>IDENTIFICATION</scope>
    <source>
        <strain evidence="21">C57BL/6J</strain>
    </source>
</reference>
<dbReference type="VEuPathDB" id="HostDB:ENSMUSG00000062393"/>
<dbReference type="FunFam" id="3.30.60.20:FF:000002">
    <property type="entry name" value="Diacylglycerol kinase"/>
    <property type="match status" value="1"/>
</dbReference>
<dbReference type="SMART" id="SM00046">
    <property type="entry name" value="DAGKc"/>
    <property type="match status" value="1"/>
</dbReference>
<feature type="domain" description="Phorbol-ester/DAG-type" evidence="19">
    <location>
        <begin position="401"/>
        <end position="451"/>
    </location>
</feature>
<sequence>MDGVDSVAQGTAQPQDGEQPAESPEPPPPPPAPPPAPPPPAPPPPAPPPPAPPPPAPPPFPEPSPEPVPEPALGPCPEATPEPATETDAKSTPEPAPKPDSEPDSDPALEPDSEPAPEPDPEPDSEPAPEPDPEPDSEPAPEPDPEPDSEPAPEPDPEPDSEPAPEPDPEPDSEPAPEPDPEPDSEPAPEPVSEPAPELVPELASEPAPEPVLEPTLELASELALEPAPDPAMERAPESWPEPTPESCLRMSPALHLLQVVPGEKSGTASPVLLPLPSPKPPITWSRIKKILKEGPLLKNCNSFRRWKLRYCLVQGQKLHFAHHPSFAHFETIDLSQVVLAESSCRNLCHGFCVITPHRKVSLVAPTRQDMEEWINIIKTVQQGEIRQIPAAENNPFLVGMHYWYSSSNPRSHFCNVCRENIPALSRDAVTCEVCQVKSHKFCALRANKDCKWNTLSVTDDLLLPADEIQTMPHQWVEGNIPAGSQCVVCHKSCGSHHRLQDFRCLWCGSTVHGACQKRFSKECSFGSRRSSIVPPTALSDPRGDGQLVVSPDFWNLDWPLTCSCPLLIFINSKSGDHQGIIFLRKFKQYLNPSQVFDLAKGGPEAGIAMFKNFARFRVLVCGGDGSVSWVLSTIDAYGLHDRCQLAIIPLGTGNDLARVLGWGAVWSKGTSPLDILSRVEQAHVRILDRWSVMIRETPRQAPLLKGQVAMDIPRFEAAAIKNVESATTELNKILKAKYPTEMVIATRFLCSAVEDFVEDIVKAWHQIKQNSTAVESVILKSDLMYDKLSVLIDLLAEDAVAASAERTATAYGSRSQADGKPFVPQLDHIARAKLELAERAQKLQQSLKLIIFQVEQVLDEESRQSLSVKNFTSSLFLGDGDDDDSDDYDQSPRHRSRCDILCSIPSLRNEDLDNLDLEHLHIAPETIRFKEKCVMNNYFGIGLDAKISLEFNSRREEHPEQYNSRLKNKIWYGLLGSKELLQRSYRKLEERIHLECDGEAVSLPNLQGIVVLNITSYAGGVNFWGRNRATTEYDVPAINDGKLEVVAIFGSVQMAMSRIVNLQQHRIAQCHEVVITIDGEDGVPVQVDGEAWIQKPGLIKIKYKNVAQMLMRDRDFENSMKTWESKHTEIQAVQPPHLDFQESQDSLSDGEYAQMQHLARLAENLISRLTDLSKVHQHVSVLMDSVNASANILNDVFYSQDSGNEAGAASCIPIETLSRTDAVDVTFSLKGLYDDTKAFLDENLLRDAEDRAMLQTALDAMNTELRRILAIGWLSQIFFPEEQASDTRSLSRRFRIKFPKLGKKKQREEGEKPKSSQRFPGFLGKFWRRRNRSNRAKADDPPTPSSSQL</sequence>
<dbReference type="GO" id="GO:0046339">
    <property type="term" value="P:diacylglycerol metabolic process"/>
    <property type="evidence" value="ECO:0000266"/>
    <property type="project" value="GO_Central"/>
</dbReference>
<dbReference type="GO" id="GO:0004143">
    <property type="term" value="F:ATP-dependent diacylglycerol kinase activity"/>
    <property type="evidence" value="ECO:0000266"/>
    <property type="project" value="GO_Central"/>
</dbReference>
<dbReference type="Pfam" id="PF00609">
    <property type="entry name" value="DAGK_acc"/>
    <property type="match status" value="1"/>
</dbReference>
<dbReference type="GeneTree" id="ENSGT00940000162262"/>
<comment type="pathway">
    <text evidence="15">Glycerolipid metabolism.</text>
</comment>
<comment type="similarity">
    <text evidence="2 16">Belongs to the eukaryotic diacylglycerol kinase family.</text>
</comment>
<proteinExistence type="inferred from homology"/>
<evidence type="ECO:0000256" key="9">
    <source>
        <dbReference type="ARBA" id="ARBA00022777"/>
    </source>
</evidence>
<keyword evidence="11 16" id="KW-0067">ATP-binding</keyword>
<dbReference type="OrthoDB" id="196165at2759"/>
<dbReference type="FunFam" id="2.60.200.40:FF:000001">
    <property type="entry name" value="Diacylglycerol kinase"/>
    <property type="match status" value="1"/>
</dbReference>
<dbReference type="ProteomicsDB" id="345074"/>
<dbReference type="PROSITE" id="PS50146">
    <property type="entry name" value="DAGK"/>
    <property type="match status" value="1"/>
</dbReference>
<dbReference type="SMART" id="SM00045">
    <property type="entry name" value="DAGKa"/>
    <property type="match status" value="1"/>
</dbReference>
<evidence type="ECO:0000313" key="22">
    <source>
        <dbReference type="MGI" id="MGI:3580254"/>
    </source>
</evidence>
<dbReference type="PROSITE" id="PS50003">
    <property type="entry name" value="PH_DOMAIN"/>
    <property type="match status" value="1"/>
</dbReference>
<evidence type="ECO:0000256" key="6">
    <source>
        <dbReference type="ARBA" id="ARBA00022737"/>
    </source>
</evidence>
<dbReference type="InterPro" id="IPR001849">
    <property type="entry name" value="PH_domain"/>
</dbReference>
<dbReference type="InterPro" id="IPR037607">
    <property type="entry name" value="DGK"/>
</dbReference>
<gene>
    <name evidence="21 22" type="primary">Dgkk</name>
</gene>
<dbReference type="GO" id="GO:0005524">
    <property type="term" value="F:ATP binding"/>
    <property type="evidence" value="ECO:0007669"/>
    <property type="project" value="UniProtKB-KW"/>
</dbReference>
<dbReference type="Gene3D" id="2.30.29.30">
    <property type="entry name" value="Pleckstrin-homology domain (PH domain)/Phosphotyrosine-binding domain (PTB)"/>
    <property type="match status" value="1"/>
</dbReference>
<dbReference type="EC" id="2.7.1.107" evidence="16"/>
<evidence type="ECO:0000313" key="21">
    <source>
        <dbReference type="Ensembl" id="ENSMUSP00000123079.3"/>
    </source>
</evidence>
<comment type="pathway">
    <text evidence="1">Lipid metabolism; glycerolipid metabolism.</text>
</comment>
<dbReference type="Pfam" id="PF22944">
    <property type="entry name" value="DGKD_4H"/>
    <property type="match status" value="1"/>
</dbReference>
<evidence type="ECO:0000256" key="7">
    <source>
        <dbReference type="ARBA" id="ARBA00022741"/>
    </source>
</evidence>
<dbReference type="PANTHER" id="PTHR11255:SF33">
    <property type="entry name" value="DIACYLGLYCEROL KINASE KAPPA"/>
    <property type="match status" value="1"/>
</dbReference>
<dbReference type="GO" id="GO:0035556">
    <property type="term" value="P:intracellular signal transduction"/>
    <property type="evidence" value="ECO:0000266"/>
    <property type="project" value="GO_Central"/>
</dbReference>
<dbReference type="CDD" id="cd13274">
    <property type="entry name" value="PH_DGK_type2"/>
    <property type="match status" value="1"/>
</dbReference>
<reference evidence="21 23" key="2">
    <citation type="journal article" date="2011" name="PLoS Biol.">
        <title>Modernizing reference genome assemblies.</title>
        <authorList>
            <person name="Church D.M."/>
            <person name="Schneider V.A."/>
            <person name="Graves T."/>
            <person name="Auger K."/>
            <person name="Cunningham F."/>
            <person name="Bouk N."/>
            <person name="Chen H.C."/>
            <person name="Agarwala R."/>
            <person name="McLaren W.M."/>
            <person name="Ritchie G.R."/>
            <person name="Albracht D."/>
            <person name="Kremitzki M."/>
            <person name="Rock S."/>
            <person name="Kotkiewicz H."/>
            <person name="Kremitzki C."/>
            <person name="Wollam A."/>
            <person name="Trani L."/>
            <person name="Fulton L."/>
            <person name="Fulton R."/>
            <person name="Matthews L."/>
            <person name="Whitehead S."/>
            <person name="Chow W."/>
            <person name="Torrance J."/>
            <person name="Dunn M."/>
            <person name="Harden G."/>
            <person name="Threadgold G."/>
            <person name="Wood J."/>
            <person name="Collins J."/>
            <person name="Heath P."/>
            <person name="Griffiths G."/>
            <person name="Pelan S."/>
            <person name="Grafham D."/>
            <person name="Eichler E.E."/>
            <person name="Weinstock G."/>
            <person name="Mardis E.R."/>
            <person name="Wilson R.K."/>
            <person name="Howe K."/>
            <person name="Flicek P."/>
            <person name="Hubbard T."/>
        </authorList>
    </citation>
    <scope>NUCLEOTIDE SEQUENCE [LARGE SCALE GENOMIC DNA]</scope>
    <source>
        <strain evidence="21 23">C57BL/6J</strain>
    </source>
</reference>
<evidence type="ECO:0000256" key="5">
    <source>
        <dbReference type="ARBA" id="ARBA00022723"/>
    </source>
</evidence>
<dbReference type="Reactome" id="R-MMU-114508">
    <property type="pathway name" value="Effects of PIP2 hydrolysis"/>
</dbReference>
<dbReference type="SMART" id="SM00109">
    <property type="entry name" value="C1"/>
    <property type="match status" value="2"/>
</dbReference>
<dbReference type="Ensembl" id="ENSMUST00000145302.3">
    <property type="protein sequence ID" value="ENSMUSP00000123079.3"/>
    <property type="gene ID" value="ENSMUSG00000062393.15"/>
</dbReference>
<keyword evidence="9 16" id="KW-0418">Kinase</keyword>
<evidence type="ECO:0000313" key="23">
    <source>
        <dbReference type="Proteomes" id="UP000000589"/>
    </source>
</evidence>
<dbReference type="SUPFAM" id="SSF57889">
    <property type="entry name" value="Cysteine-rich domain"/>
    <property type="match status" value="2"/>
</dbReference>
<evidence type="ECO:0000259" key="20">
    <source>
        <dbReference type="PROSITE" id="PS50146"/>
    </source>
</evidence>
<dbReference type="InterPro" id="IPR002219">
    <property type="entry name" value="PKC_DAG/PE"/>
</dbReference>
<evidence type="ECO:0000256" key="2">
    <source>
        <dbReference type="ARBA" id="ARBA00009280"/>
    </source>
</evidence>
<dbReference type="Pfam" id="PF00130">
    <property type="entry name" value="C1_1"/>
    <property type="match status" value="2"/>
</dbReference>
<dbReference type="PROSITE" id="PS00479">
    <property type="entry name" value="ZF_DAG_PE_1"/>
    <property type="match status" value="1"/>
</dbReference>
<dbReference type="SMART" id="SM00233">
    <property type="entry name" value="PH"/>
    <property type="match status" value="1"/>
</dbReference>
<dbReference type="UniPathway" id="UPA00230"/>
<dbReference type="SUPFAM" id="SSF50729">
    <property type="entry name" value="PH domain-like"/>
    <property type="match status" value="1"/>
</dbReference>
<dbReference type="InterPro" id="IPR000756">
    <property type="entry name" value="Diacylglycerol_kin_accessory"/>
</dbReference>
<evidence type="ECO:0000259" key="19">
    <source>
        <dbReference type="PROSITE" id="PS50081"/>
    </source>
</evidence>
<feature type="compositionally biased region" description="Low complexity" evidence="17">
    <location>
        <begin position="195"/>
        <end position="212"/>
    </location>
</feature>
<dbReference type="GO" id="GO:0005737">
    <property type="term" value="C:cytoplasm"/>
    <property type="evidence" value="ECO:0007669"/>
    <property type="project" value="UniProtKB-SubCell"/>
</dbReference>
<dbReference type="InterPro" id="IPR046349">
    <property type="entry name" value="C1-like_sf"/>
</dbReference>
<dbReference type="GO" id="GO:0007200">
    <property type="term" value="P:phospholipase C-activating G protein-coupled receptor signaling pathway"/>
    <property type="evidence" value="ECO:0007669"/>
    <property type="project" value="InterPro"/>
</dbReference>
<feature type="compositionally biased region" description="Basic residues" evidence="17">
    <location>
        <begin position="1327"/>
        <end position="1336"/>
    </location>
</feature>
<organism evidence="21 23">
    <name type="scientific">Mus musculus</name>
    <name type="common">Mouse</name>
    <dbReference type="NCBI Taxonomy" id="10090"/>
    <lineage>
        <taxon>Eukaryota</taxon>
        <taxon>Metazoa</taxon>
        <taxon>Chordata</taxon>
        <taxon>Craniata</taxon>
        <taxon>Vertebrata</taxon>
        <taxon>Euteleostomi</taxon>
        <taxon>Mammalia</taxon>
        <taxon>Eutheria</taxon>
        <taxon>Euarchontoglires</taxon>
        <taxon>Glires</taxon>
        <taxon>Rodentia</taxon>
        <taxon>Myomorpha</taxon>
        <taxon>Muroidea</taxon>
        <taxon>Muridae</taxon>
        <taxon>Murinae</taxon>
        <taxon>Mus</taxon>
        <taxon>Mus</taxon>
    </lineage>
</organism>
<dbReference type="AlphaFoldDB" id="F6UUZ3"/>
<dbReference type="Gene3D" id="3.40.50.10330">
    <property type="entry name" value="Probable inorganic polyphosphate/atp-NAD kinase, domain 1"/>
    <property type="match status" value="1"/>
</dbReference>
<dbReference type="FunFam" id="3.30.60.20:FF:000054">
    <property type="entry name" value="Diacylglycerol kinase"/>
    <property type="match status" value="1"/>
</dbReference>
<keyword evidence="3" id="KW-0597">Phosphoprotein</keyword>
<keyword evidence="7 16" id="KW-0547">Nucleotide-binding</keyword>
<keyword evidence="12" id="KW-0443">Lipid metabolism</keyword>
<dbReference type="InterPro" id="IPR011993">
    <property type="entry name" value="PH-like_dom_sf"/>
</dbReference>
<dbReference type="OMA" id="ECKHTEI"/>
<evidence type="ECO:0000256" key="15">
    <source>
        <dbReference type="ARBA" id="ARBA00060536"/>
    </source>
</evidence>
<evidence type="ECO:0000256" key="16">
    <source>
        <dbReference type="RuleBase" id="RU361128"/>
    </source>
</evidence>
<feature type="domain" description="DAGKc" evidence="20">
    <location>
        <begin position="562"/>
        <end position="697"/>
    </location>
</feature>
<keyword evidence="8" id="KW-0863">Zinc-finger</keyword>
<feature type="domain" description="Phorbol-ester/DAG-type" evidence="19">
    <location>
        <begin position="473"/>
        <end position="524"/>
    </location>
</feature>
<dbReference type="HOGENOM" id="CLU_001799_3_3_1"/>
<keyword evidence="10" id="KW-0862">Zinc</keyword>
<protein>
    <recommendedName>
        <fullName evidence="16">Diacylglycerol kinase</fullName>
        <shortName evidence="16">DAG kinase</shortName>
        <ecNumber evidence="16">2.7.1.107</ecNumber>
    </recommendedName>
</protein>
<dbReference type="InterPro" id="IPR054474">
    <property type="entry name" value="DGKD_4H"/>
</dbReference>
<feature type="region of interest" description="Disordered" evidence="17">
    <location>
        <begin position="229"/>
        <end position="248"/>
    </location>
</feature>
<dbReference type="InterPro" id="IPR001206">
    <property type="entry name" value="Diacylglycerol_kinase_cat_dom"/>
</dbReference>
<evidence type="ECO:0000256" key="8">
    <source>
        <dbReference type="ARBA" id="ARBA00022771"/>
    </source>
</evidence>
<dbReference type="Pfam" id="PF00169">
    <property type="entry name" value="PH"/>
    <property type="match status" value="1"/>
</dbReference>
<dbReference type="PANTHER" id="PTHR11255">
    <property type="entry name" value="DIACYLGLYCEROL KINASE"/>
    <property type="match status" value="1"/>
</dbReference>
<dbReference type="FunCoup" id="F6UUZ3">
    <property type="interactions" value="43"/>
</dbReference>
<dbReference type="InParanoid" id="F6UUZ3"/>
<feature type="region of interest" description="Disordered" evidence="17">
    <location>
        <begin position="1302"/>
        <end position="1350"/>
    </location>
</feature>
<dbReference type="GO" id="GO:0008270">
    <property type="term" value="F:zinc ion binding"/>
    <property type="evidence" value="ECO:0007669"/>
    <property type="project" value="UniProtKB-KW"/>
</dbReference>
<keyword evidence="6" id="KW-0677">Repeat</keyword>
<feature type="domain" description="PH" evidence="18">
    <location>
        <begin position="290"/>
        <end position="383"/>
    </location>
</feature>
<dbReference type="Proteomes" id="UP000000589">
    <property type="component" value="Chromosome X"/>
</dbReference>
<evidence type="ECO:0000256" key="4">
    <source>
        <dbReference type="ARBA" id="ARBA00022679"/>
    </source>
</evidence>
<dbReference type="FunFam" id="2.30.29.30:FF:000320">
    <property type="entry name" value="Diacylglycerol kinase"/>
    <property type="match status" value="1"/>
</dbReference>
<evidence type="ECO:0000256" key="17">
    <source>
        <dbReference type="SAM" id="MobiDB-lite"/>
    </source>
</evidence>
<dbReference type="CDD" id="cd20852">
    <property type="entry name" value="C1_DGK_typeII_rpt2"/>
    <property type="match status" value="1"/>
</dbReference>
<dbReference type="GO" id="GO:0005886">
    <property type="term" value="C:plasma membrane"/>
    <property type="evidence" value="ECO:0000266"/>
    <property type="project" value="GO_Central"/>
</dbReference>
<reference evidence="21 23" key="1">
    <citation type="journal article" date="2009" name="PLoS Biol.">
        <title>Lineage-specific biology revealed by a finished genome assembly of the mouse.</title>
        <authorList>
            <consortium name="Mouse Genome Sequencing Consortium"/>
            <person name="Church D.M."/>
            <person name="Goodstadt L."/>
            <person name="Hillier L.W."/>
            <person name="Zody M.C."/>
            <person name="Goldstein S."/>
            <person name="She X."/>
            <person name="Bult C.J."/>
            <person name="Agarwala R."/>
            <person name="Cherry J.L."/>
            <person name="DiCuccio M."/>
            <person name="Hlavina W."/>
            <person name="Kapustin Y."/>
            <person name="Meric P."/>
            <person name="Maglott D."/>
            <person name="Birtle Z."/>
            <person name="Marques A.C."/>
            <person name="Graves T."/>
            <person name="Zhou S."/>
            <person name="Teague B."/>
            <person name="Potamousis K."/>
            <person name="Churas C."/>
            <person name="Place M."/>
            <person name="Herschleb J."/>
            <person name="Runnheim R."/>
            <person name="Forrest D."/>
            <person name="Amos-Landgraf J."/>
            <person name="Schwartz D.C."/>
            <person name="Cheng Z."/>
            <person name="Lindblad-Toh K."/>
            <person name="Eichler E.E."/>
            <person name="Ponting C.P."/>
        </authorList>
    </citation>
    <scope>NUCLEOTIDE SEQUENCE [LARGE SCALE GENOMIC DNA]</scope>
    <source>
        <strain evidence="21 23">C57BL/6J</strain>
    </source>
</reference>
<comment type="catalytic activity">
    <reaction evidence="14">
        <text>a 1,2-diacyl-sn-glycerol + ATP = a 1,2-diacyl-sn-glycero-3-phosphate + ADP + H(+)</text>
        <dbReference type="Rhea" id="RHEA:10272"/>
        <dbReference type="ChEBI" id="CHEBI:15378"/>
        <dbReference type="ChEBI" id="CHEBI:17815"/>
        <dbReference type="ChEBI" id="CHEBI:30616"/>
        <dbReference type="ChEBI" id="CHEBI:58608"/>
        <dbReference type="ChEBI" id="CHEBI:456216"/>
        <dbReference type="EC" id="2.7.1.107"/>
    </reaction>
    <physiologicalReaction direction="left-to-right" evidence="14">
        <dbReference type="Rhea" id="RHEA:10273"/>
    </physiologicalReaction>
</comment>
<dbReference type="GO" id="GO:0006979">
    <property type="term" value="P:response to oxidative stress"/>
    <property type="evidence" value="ECO:0000266"/>
    <property type="project" value="GO_Central"/>
</dbReference>
<dbReference type="GlyGen" id="F6UUZ3">
    <property type="glycosylation" value="2 sites"/>
</dbReference>
<dbReference type="Pfam" id="PF00781">
    <property type="entry name" value="DAGK_cat"/>
    <property type="match status" value="1"/>
</dbReference>
<feature type="compositionally biased region" description="Basic and acidic residues" evidence="17">
    <location>
        <begin position="87"/>
        <end position="101"/>
    </location>
</feature>
<evidence type="ECO:0000259" key="18">
    <source>
        <dbReference type="PROSITE" id="PS50003"/>
    </source>
</evidence>
<keyword evidence="4 16" id="KW-0808">Transferase</keyword>
<dbReference type="MGI" id="MGI:3580254">
    <property type="gene designation" value="Dgkk"/>
</dbReference>
<dbReference type="PROSITE" id="PS50081">
    <property type="entry name" value="ZF_DAG_PE_2"/>
    <property type="match status" value="2"/>
</dbReference>
<dbReference type="InterPro" id="IPR016064">
    <property type="entry name" value="NAD/diacylglycerol_kinase_sf"/>
</dbReference>
<dbReference type="Gene3D" id="3.30.60.20">
    <property type="match status" value="2"/>
</dbReference>
<accession>F6UUZ3</accession>
<evidence type="ECO:0000256" key="13">
    <source>
        <dbReference type="ARBA" id="ARBA00023371"/>
    </source>
</evidence>